<organism evidence="2 3">
    <name type="scientific">Pleuronectes platessa</name>
    <name type="common">European plaice</name>
    <dbReference type="NCBI Taxonomy" id="8262"/>
    <lineage>
        <taxon>Eukaryota</taxon>
        <taxon>Metazoa</taxon>
        <taxon>Chordata</taxon>
        <taxon>Craniata</taxon>
        <taxon>Vertebrata</taxon>
        <taxon>Euteleostomi</taxon>
        <taxon>Actinopterygii</taxon>
        <taxon>Neopterygii</taxon>
        <taxon>Teleostei</taxon>
        <taxon>Neoteleostei</taxon>
        <taxon>Acanthomorphata</taxon>
        <taxon>Carangaria</taxon>
        <taxon>Pleuronectiformes</taxon>
        <taxon>Pleuronectoidei</taxon>
        <taxon>Pleuronectidae</taxon>
        <taxon>Pleuronectes</taxon>
    </lineage>
</organism>
<name>A0A9N7VQD6_PLEPL</name>
<protein>
    <submittedName>
        <fullName evidence="2">Uncharacterized protein</fullName>
    </submittedName>
</protein>
<dbReference type="EMBL" id="CADEAL010004183">
    <property type="protein sequence ID" value="CAB1453774.1"/>
    <property type="molecule type" value="Genomic_DNA"/>
</dbReference>
<feature type="region of interest" description="Disordered" evidence="1">
    <location>
        <begin position="1"/>
        <end position="34"/>
    </location>
</feature>
<dbReference type="AlphaFoldDB" id="A0A9N7VQD6"/>
<proteinExistence type="predicted"/>
<evidence type="ECO:0000313" key="3">
    <source>
        <dbReference type="Proteomes" id="UP001153269"/>
    </source>
</evidence>
<evidence type="ECO:0000313" key="2">
    <source>
        <dbReference type="EMBL" id="CAB1453774.1"/>
    </source>
</evidence>
<accession>A0A9N7VQD6</accession>
<sequence length="79" mass="8657">MSTLPREPGHSPPTNRLSESKAVPPRSAQGPLLLAGRPCQSDVYRAASASYVFEAVRVFSVEKRPGAADLHRTMRRNLL</sequence>
<evidence type="ECO:0000256" key="1">
    <source>
        <dbReference type="SAM" id="MobiDB-lite"/>
    </source>
</evidence>
<keyword evidence="3" id="KW-1185">Reference proteome</keyword>
<dbReference type="Proteomes" id="UP001153269">
    <property type="component" value="Unassembled WGS sequence"/>
</dbReference>
<reference evidence="2" key="1">
    <citation type="submission" date="2020-03" db="EMBL/GenBank/DDBJ databases">
        <authorList>
            <person name="Weist P."/>
        </authorList>
    </citation>
    <scope>NUCLEOTIDE SEQUENCE</scope>
</reference>
<comment type="caution">
    <text evidence="2">The sequence shown here is derived from an EMBL/GenBank/DDBJ whole genome shotgun (WGS) entry which is preliminary data.</text>
</comment>
<gene>
    <name evidence="2" type="ORF">PLEPLA_LOCUS41534</name>
</gene>